<accession>A0ABU3SR90</accession>
<dbReference type="Proteomes" id="UP001247805">
    <property type="component" value="Unassembled WGS sequence"/>
</dbReference>
<organism evidence="1 2">
    <name type="scientific">Paraglaciecola aquimarina</name>
    <dbReference type="NCBI Taxonomy" id="1235557"/>
    <lineage>
        <taxon>Bacteria</taxon>
        <taxon>Pseudomonadati</taxon>
        <taxon>Pseudomonadota</taxon>
        <taxon>Gammaproteobacteria</taxon>
        <taxon>Alteromonadales</taxon>
        <taxon>Alteromonadaceae</taxon>
        <taxon>Paraglaciecola</taxon>
    </lineage>
</organism>
<reference evidence="1 2" key="1">
    <citation type="submission" date="2023-10" db="EMBL/GenBank/DDBJ databases">
        <title>Glaciecola aquimarina strain GGW-M5 nov., isolated from a coastal seawater.</title>
        <authorList>
            <person name="Bayburt H."/>
            <person name="Kim J.M."/>
            <person name="Choi B.J."/>
            <person name="Jeon C.O."/>
        </authorList>
    </citation>
    <scope>NUCLEOTIDE SEQUENCE [LARGE SCALE GENOMIC DNA]</scope>
    <source>
        <strain evidence="1 2">KCTC 32108</strain>
    </source>
</reference>
<comment type="caution">
    <text evidence="1">The sequence shown here is derived from an EMBL/GenBank/DDBJ whole genome shotgun (WGS) entry which is preliminary data.</text>
</comment>
<dbReference type="EMBL" id="JAWDIO010000001">
    <property type="protein sequence ID" value="MDU0352521.1"/>
    <property type="molecule type" value="Genomic_DNA"/>
</dbReference>
<gene>
    <name evidence="1" type="ORF">RS130_00130</name>
</gene>
<evidence type="ECO:0000313" key="2">
    <source>
        <dbReference type="Proteomes" id="UP001247805"/>
    </source>
</evidence>
<keyword evidence="2" id="KW-1185">Reference proteome</keyword>
<evidence type="ECO:0000313" key="1">
    <source>
        <dbReference type="EMBL" id="MDU0352521.1"/>
    </source>
</evidence>
<dbReference type="RefSeq" id="WP_316024237.1">
    <property type="nucleotide sequence ID" value="NZ_JAWDIO010000001.1"/>
</dbReference>
<name>A0ABU3SR90_9ALTE</name>
<protein>
    <submittedName>
        <fullName evidence="1">Uncharacterized protein</fullName>
    </submittedName>
</protein>
<proteinExistence type="predicted"/>
<sequence>MHNFNLFTYTLLVCGSLNVPNVVSAEKAPQKNISIIAESFEHAGWNAQSPRGFTH</sequence>